<feature type="binding site" evidence="2">
    <location>
        <begin position="155"/>
        <end position="156"/>
    </location>
    <ligand>
        <name>glutathione</name>
        <dbReference type="ChEBI" id="CHEBI:57925"/>
    </ligand>
</feature>
<accession>A0A844GQ46</accession>
<comment type="caution">
    <text evidence="5">The sequence shown here is derived from an EMBL/GenBank/DDBJ whole genome shotgun (WGS) entry which is preliminary data.</text>
</comment>
<dbReference type="PANTHER" id="PTHR32419:SF6">
    <property type="entry name" value="GLUTATHIONE S-TRANSFERASE OMEGA-LIKE 1-RELATED"/>
    <property type="match status" value="1"/>
</dbReference>
<feature type="binding site" evidence="2">
    <location>
        <position position="111"/>
    </location>
    <ligand>
        <name>glutathione</name>
        <dbReference type="ChEBI" id="CHEBI:57925"/>
    </ligand>
</feature>
<reference evidence="5 6" key="1">
    <citation type="submission" date="2019-11" db="EMBL/GenBank/DDBJ databases">
        <title>Isolation of a new High Light Tolerant Cyanobacteria.</title>
        <authorList>
            <person name="Dobson Z."/>
            <person name="Vaughn N."/>
            <person name="Vaughn M."/>
            <person name="Fromme P."/>
            <person name="Mazor Y."/>
        </authorList>
    </citation>
    <scope>NUCLEOTIDE SEQUENCE [LARGE SCALE GENOMIC DNA]</scope>
    <source>
        <strain evidence="5 6">0216</strain>
    </source>
</reference>
<evidence type="ECO:0000259" key="4">
    <source>
        <dbReference type="PROSITE" id="PS50405"/>
    </source>
</evidence>
<organism evidence="5 6">
    <name type="scientific">Cyanobacterium aponinum 0216</name>
    <dbReference type="NCBI Taxonomy" id="2676140"/>
    <lineage>
        <taxon>Bacteria</taxon>
        <taxon>Bacillati</taxon>
        <taxon>Cyanobacteriota</taxon>
        <taxon>Cyanophyceae</taxon>
        <taxon>Oscillatoriophycideae</taxon>
        <taxon>Chroococcales</taxon>
        <taxon>Geminocystaceae</taxon>
        <taxon>Cyanobacterium</taxon>
    </lineage>
</organism>
<keyword evidence="5" id="KW-0808">Transferase</keyword>
<evidence type="ECO:0000256" key="3">
    <source>
        <dbReference type="PIRSR" id="PIRSR015753-3"/>
    </source>
</evidence>
<dbReference type="SUPFAM" id="SSF52833">
    <property type="entry name" value="Thioredoxin-like"/>
    <property type="match status" value="1"/>
</dbReference>
<dbReference type="CDD" id="cd03190">
    <property type="entry name" value="GST_C_Omega_like"/>
    <property type="match status" value="1"/>
</dbReference>
<dbReference type="InterPro" id="IPR036282">
    <property type="entry name" value="Glutathione-S-Trfase_C_sf"/>
</dbReference>
<dbReference type="PANTHER" id="PTHR32419">
    <property type="entry name" value="GLUTATHIONYL-HYDROQUINONE REDUCTASE"/>
    <property type="match status" value="1"/>
</dbReference>
<dbReference type="InterPro" id="IPR004045">
    <property type="entry name" value="Glutathione_S-Trfase_N"/>
</dbReference>
<dbReference type="RefSeq" id="WP_155082901.1">
    <property type="nucleotide sequence ID" value="NZ_WMIA01000003.1"/>
</dbReference>
<sequence>MTDLKNKSTSLPQSWLIVTGKWVWHTLWRIMMSQLAPTEKQGNYQRPSSQFRHQVKSEVNYLYQPEKGRYRLYVGMSCPWAHRTLIVRSLKGLEDVIDIEILIPSVNQGGWIMETESENCRTLAQLYRLSQSSYRGRNTIPVLWDKQTKTIVNNESADIILLLNSEFNQYAKNPNLNLYPSSLVRQIDQWNEKIYHNVNNGVYRCGFAQTQEAYELACSSLFDTLAQIEIHLASNRYLCGDSFTLADVRLFTTLIRFDMVYYPLFKCSLNAIASYPHLSRYVEDINNLPNIKNTYDLNAIKQDYYGNLFPLNPSGIIPL</sequence>
<feature type="site" description="Lowers pKa of active site Cys" evidence="3">
    <location>
        <position position="304"/>
    </location>
</feature>
<dbReference type="SFLD" id="SFLDG01206">
    <property type="entry name" value="Xi.1"/>
    <property type="match status" value="1"/>
</dbReference>
<dbReference type="InterPro" id="IPR036249">
    <property type="entry name" value="Thioredoxin-like_sf"/>
</dbReference>
<dbReference type="InterPro" id="IPR016639">
    <property type="entry name" value="GST_Omega/GSH"/>
</dbReference>
<feature type="binding site" evidence="2">
    <location>
        <begin position="137"/>
        <end position="140"/>
    </location>
    <ligand>
        <name>glutathione</name>
        <dbReference type="ChEBI" id="CHEBI:57925"/>
    </ligand>
</feature>
<dbReference type="Gene3D" id="1.20.1050.10">
    <property type="match status" value="1"/>
</dbReference>
<dbReference type="PIRSF" id="PIRSF015753">
    <property type="entry name" value="GST"/>
    <property type="match status" value="1"/>
</dbReference>
<dbReference type="Pfam" id="PF13409">
    <property type="entry name" value="GST_N_2"/>
    <property type="match status" value="1"/>
</dbReference>
<dbReference type="Gene3D" id="3.40.30.10">
    <property type="entry name" value="Glutaredoxin"/>
    <property type="match status" value="1"/>
</dbReference>
<feature type="domain" description="GST C-terminal" evidence="4">
    <location>
        <begin position="177"/>
        <end position="314"/>
    </location>
</feature>
<dbReference type="Proteomes" id="UP000437131">
    <property type="component" value="Unassembled WGS sequence"/>
</dbReference>
<dbReference type="GO" id="GO:0005737">
    <property type="term" value="C:cytoplasm"/>
    <property type="evidence" value="ECO:0007669"/>
    <property type="project" value="TreeGrafter"/>
</dbReference>
<dbReference type="SFLD" id="SFLDG01148">
    <property type="entry name" value="Xi_(cytGST)"/>
    <property type="match status" value="1"/>
</dbReference>
<dbReference type="EMBL" id="WMIA01000003">
    <property type="protein sequence ID" value="MTF38020.1"/>
    <property type="molecule type" value="Genomic_DNA"/>
</dbReference>
<dbReference type="PROSITE" id="PS50405">
    <property type="entry name" value="GST_CTER"/>
    <property type="match status" value="1"/>
</dbReference>
<proteinExistence type="predicted"/>
<feature type="active site" description="Proton donor/acceptor" evidence="1">
    <location>
        <position position="203"/>
    </location>
</feature>
<dbReference type="SUPFAM" id="SSF47616">
    <property type="entry name" value="GST C-terminal domain-like"/>
    <property type="match status" value="1"/>
</dbReference>
<dbReference type="InterPro" id="IPR047047">
    <property type="entry name" value="GST_Omega-like_C"/>
</dbReference>
<evidence type="ECO:0000256" key="1">
    <source>
        <dbReference type="PIRSR" id="PIRSR015753-1"/>
    </source>
</evidence>
<dbReference type="InterPro" id="IPR010987">
    <property type="entry name" value="Glutathione-S-Trfase_C-like"/>
</dbReference>
<evidence type="ECO:0000256" key="2">
    <source>
        <dbReference type="PIRSR" id="PIRSR015753-2"/>
    </source>
</evidence>
<dbReference type="GO" id="GO:0004364">
    <property type="term" value="F:glutathione transferase activity"/>
    <property type="evidence" value="ECO:0007669"/>
    <property type="project" value="InterPro"/>
</dbReference>
<name>A0A844GQ46_9CHRO</name>
<dbReference type="InterPro" id="IPR040079">
    <property type="entry name" value="Glutathione_S-Trfase"/>
</dbReference>
<feature type="active site" description="Nucleophile" evidence="1">
    <location>
        <position position="78"/>
    </location>
</feature>
<gene>
    <name evidence="5" type="ORF">GGC33_03665</name>
</gene>
<evidence type="ECO:0000313" key="5">
    <source>
        <dbReference type="EMBL" id="MTF38020.1"/>
    </source>
</evidence>
<evidence type="ECO:0000313" key="6">
    <source>
        <dbReference type="Proteomes" id="UP000437131"/>
    </source>
</evidence>
<dbReference type="SFLD" id="SFLDS00019">
    <property type="entry name" value="Glutathione_Transferase_(cytos"/>
    <property type="match status" value="1"/>
</dbReference>
<protein>
    <submittedName>
        <fullName evidence="5">Glutathione S-transferase family protein</fullName>
    </submittedName>
</protein>
<dbReference type="Pfam" id="PF13410">
    <property type="entry name" value="GST_C_2"/>
    <property type="match status" value="1"/>
</dbReference>
<dbReference type="AlphaFoldDB" id="A0A844GQ46"/>
<feature type="site" description="Lowers pKa of active site Cys" evidence="3">
    <location>
        <position position="261"/>
    </location>
</feature>